<feature type="domain" description="SLH" evidence="3">
    <location>
        <begin position="51"/>
        <end position="114"/>
    </location>
</feature>
<dbReference type="PANTHER" id="PTHR43308:SF1">
    <property type="entry name" value="OUTER MEMBRANE PROTEIN ALPHA"/>
    <property type="match status" value="1"/>
</dbReference>
<gene>
    <name evidence="4" type="ORF">A8F95_05895</name>
</gene>
<feature type="chain" id="PRO_5039003957" description="SLH domain-containing protein" evidence="2">
    <location>
        <begin position="25"/>
        <end position="326"/>
    </location>
</feature>
<dbReference type="Pfam" id="PF00395">
    <property type="entry name" value="SLH"/>
    <property type="match status" value="3"/>
</dbReference>
<evidence type="ECO:0000259" key="3">
    <source>
        <dbReference type="PROSITE" id="PS51272"/>
    </source>
</evidence>
<feature type="signal peptide" evidence="2">
    <location>
        <begin position="1"/>
        <end position="24"/>
    </location>
</feature>
<dbReference type="RefSeq" id="WP_065410263.1">
    <property type="nucleotide sequence ID" value="NZ_MAYT01000012.1"/>
</dbReference>
<feature type="domain" description="SLH" evidence="3">
    <location>
        <begin position="169"/>
        <end position="231"/>
    </location>
</feature>
<proteinExistence type="predicted"/>
<dbReference type="EMBL" id="MAYT01000012">
    <property type="protein sequence ID" value="OCA88951.1"/>
    <property type="molecule type" value="Genomic_DNA"/>
</dbReference>
<dbReference type="InterPro" id="IPR001119">
    <property type="entry name" value="SLH_dom"/>
</dbReference>
<dbReference type="AlphaFoldDB" id="A0A1B9AYU6"/>
<reference evidence="5" key="1">
    <citation type="submission" date="2016-05" db="EMBL/GenBank/DDBJ databases">
        <authorList>
            <person name="Liu B."/>
            <person name="Wang J."/>
            <person name="Zhu Y."/>
            <person name="Liu G."/>
            <person name="Chen Q."/>
            <person name="Chen Z."/>
            <person name="Lan J."/>
            <person name="Che J."/>
            <person name="Ge C."/>
            <person name="Shi H."/>
            <person name="Pan Z."/>
            <person name="Liu X."/>
        </authorList>
    </citation>
    <scope>NUCLEOTIDE SEQUENCE [LARGE SCALE GENOMIC DNA]</scope>
    <source>
        <strain evidence="5">FJAT-27215</strain>
    </source>
</reference>
<keyword evidence="1 2" id="KW-0732">Signal</keyword>
<protein>
    <recommendedName>
        <fullName evidence="3">SLH domain-containing protein</fullName>
    </recommendedName>
</protein>
<dbReference type="Proteomes" id="UP000092578">
    <property type="component" value="Unassembled WGS sequence"/>
</dbReference>
<evidence type="ECO:0000313" key="5">
    <source>
        <dbReference type="Proteomes" id="UP000092578"/>
    </source>
</evidence>
<sequence>MRKTVKWLAASLLSLALVVPSVGAASAAAGQGSSQGTATFDSNAKAANTATTATFSDVPKNFWAKNEIDYLVQKGIIAGYKNGKFGVQDAIRRDHAAIILARALGVEKESAPNPGFKDVPTTHPAYKEIAVLTKYGAFSKAQYFNPTGKVTRAQMAKIIAEGFGFQPSYLVTFKDVPSSSQFYKYVSTLGSAGVAGGSNGNFMPNKILNRTEFSVFVARALEARFRTGIQVEIQGLQYQTDGRLKMSLMMYNNTPKTAFNIKAKYSLYAGRTLVAQTASARDYTGITIGANQKKAVTFYFAPSEIKNKATFKDTFLGYEHAWQYYQ</sequence>
<dbReference type="InterPro" id="IPR051465">
    <property type="entry name" value="Cell_Envelope_Struct_Comp"/>
</dbReference>
<organism evidence="4 5">
    <name type="scientific">Pseudobacillus wudalianchiensis</name>
    <dbReference type="NCBI Taxonomy" id="1743143"/>
    <lineage>
        <taxon>Bacteria</taxon>
        <taxon>Bacillati</taxon>
        <taxon>Bacillota</taxon>
        <taxon>Bacilli</taxon>
        <taxon>Bacillales</taxon>
        <taxon>Bacillaceae</taxon>
        <taxon>Pseudobacillus</taxon>
    </lineage>
</organism>
<evidence type="ECO:0000256" key="2">
    <source>
        <dbReference type="SAM" id="SignalP"/>
    </source>
</evidence>
<comment type="caution">
    <text evidence="4">The sequence shown here is derived from an EMBL/GenBank/DDBJ whole genome shotgun (WGS) entry which is preliminary data.</text>
</comment>
<accession>A0A1B9AYU6</accession>
<dbReference type="PROSITE" id="PS51272">
    <property type="entry name" value="SLH"/>
    <property type="match status" value="2"/>
</dbReference>
<evidence type="ECO:0000256" key="1">
    <source>
        <dbReference type="ARBA" id="ARBA00022729"/>
    </source>
</evidence>
<name>A0A1B9AYU6_9BACI</name>
<evidence type="ECO:0000313" key="4">
    <source>
        <dbReference type="EMBL" id="OCA88951.1"/>
    </source>
</evidence>
<dbReference type="PANTHER" id="PTHR43308">
    <property type="entry name" value="OUTER MEMBRANE PROTEIN ALPHA-RELATED"/>
    <property type="match status" value="1"/>
</dbReference>
<keyword evidence="5" id="KW-1185">Reference proteome</keyword>